<keyword evidence="1" id="KW-0732">Signal</keyword>
<dbReference type="OrthoDB" id="10509528at2759"/>
<organism evidence="2 3">
    <name type="scientific">Brachionus calyciflorus</name>
    <dbReference type="NCBI Taxonomy" id="104777"/>
    <lineage>
        <taxon>Eukaryota</taxon>
        <taxon>Metazoa</taxon>
        <taxon>Spiralia</taxon>
        <taxon>Gnathifera</taxon>
        <taxon>Rotifera</taxon>
        <taxon>Eurotatoria</taxon>
        <taxon>Monogononta</taxon>
        <taxon>Pseudotrocha</taxon>
        <taxon>Ploima</taxon>
        <taxon>Brachionidae</taxon>
        <taxon>Brachionus</taxon>
    </lineage>
</organism>
<reference evidence="2" key="1">
    <citation type="submission" date="2021-02" db="EMBL/GenBank/DDBJ databases">
        <authorList>
            <person name="Nowell W R."/>
        </authorList>
    </citation>
    <scope>NUCLEOTIDE SEQUENCE</scope>
    <source>
        <strain evidence="2">Ploen Becks lab</strain>
    </source>
</reference>
<accession>A0A813NMX2</accession>
<feature type="signal peptide" evidence="1">
    <location>
        <begin position="1"/>
        <end position="23"/>
    </location>
</feature>
<protein>
    <submittedName>
        <fullName evidence="2">Uncharacterized protein</fullName>
    </submittedName>
</protein>
<evidence type="ECO:0000313" key="2">
    <source>
        <dbReference type="EMBL" id="CAF0740548.1"/>
    </source>
</evidence>
<keyword evidence="3" id="KW-1185">Reference proteome</keyword>
<dbReference type="EMBL" id="CAJNOC010000295">
    <property type="protein sequence ID" value="CAF0740548.1"/>
    <property type="molecule type" value="Genomic_DNA"/>
</dbReference>
<dbReference type="Proteomes" id="UP000663879">
    <property type="component" value="Unassembled WGS sequence"/>
</dbReference>
<feature type="chain" id="PRO_5032318895" evidence="1">
    <location>
        <begin position="24"/>
        <end position="139"/>
    </location>
</feature>
<sequence length="139" mass="16532">MIKIIHKVGFFFVIFIALSYVQAYGIPDTKENDISNTNEKFYDSKEYANEDETSDLDKIQRMNQLLQNIKQNQHSNYLYLNDVEASDNLDIEPVMNRDRRRLSVFKNVYQKCRIQKRKEKTLCLYLANLYHNVKGFHGL</sequence>
<name>A0A813NMX2_9BILA</name>
<proteinExistence type="predicted"/>
<comment type="caution">
    <text evidence="2">The sequence shown here is derived from an EMBL/GenBank/DDBJ whole genome shotgun (WGS) entry which is preliminary data.</text>
</comment>
<gene>
    <name evidence="2" type="ORF">OXX778_LOCUS3367</name>
</gene>
<evidence type="ECO:0000256" key="1">
    <source>
        <dbReference type="SAM" id="SignalP"/>
    </source>
</evidence>
<dbReference type="AlphaFoldDB" id="A0A813NMX2"/>
<evidence type="ECO:0000313" key="3">
    <source>
        <dbReference type="Proteomes" id="UP000663879"/>
    </source>
</evidence>